<comment type="caution">
    <text evidence="4">The sequence shown here is derived from an EMBL/GenBank/DDBJ whole genome shotgun (WGS) entry which is preliminary data.</text>
</comment>
<evidence type="ECO:0000259" key="3">
    <source>
        <dbReference type="Pfam" id="PF00534"/>
    </source>
</evidence>
<keyword evidence="5" id="KW-1185">Reference proteome</keyword>
<evidence type="ECO:0000256" key="1">
    <source>
        <dbReference type="ARBA" id="ARBA00022679"/>
    </source>
</evidence>
<feature type="domain" description="Glycosyl transferase family 1" evidence="3">
    <location>
        <begin position="152"/>
        <end position="273"/>
    </location>
</feature>
<dbReference type="Gene3D" id="3.40.50.2000">
    <property type="entry name" value="Glycogen Phosphorylase B"/>
    <property type="match status" value="2"/>
</dbReference>
<evidence type="ECO:0000313" key="5">
    <source>
        <dbReference type="Proteomes" id="UP000770785"/>
    </source>
</evidence>
<keyword evidence="2" id="KW-0812">Transmembrane</keyword>
<name>A0ABX0XB01_9BACT</name>
<dbReference type="PANTHER" id="PTHR46401">
    <property type="entry name" value="GLYCOSYLTRANSFERASE WBBK-RELATED"/>
    <property type="match status" value="1"/>
</dbReference>
<evidence type="ECO:0000313" key="4">
    <source>
        <dbReference type="EMBL" id="NJC26114.1"/>
    </source>
</evidence>
<dbReference type="PANTHER" id="PTHR46401:SF2">
    <property type="entry name" value="GLYCOSYLTRANSFERASE WBBK-RELATED"/>
    <property type="match status" value="1"/>
</dbReference>
<accession>A0ABX0XB01</accession>
<dbReference type="EMBL" id="JAATJH010000002">
    <property type="protein sequence ID" value="NJC26114.1"/>
    <property type="molecule type" value="Genomic_DNA"/>
</dbReference>
<dbReference type="Pfam" id="PF00534">
    <property type="entry name" value="Glycos_transf_1"/>
    <property type="match status" value="1"/>
</dbReference>
<dbReference type="SUPFAM" id="SSF53756">
    <property type="entry name" value="UDP-Glycosyltransferase/glycogen phosphorylase"/>
    <property type="match status" value="1"/>
</dbReference>
<gene>
    <name evidence="4" type="ORF">GGR27_001613</name>
</gene>
<organism evidence="4 5">
    <name type="scientific">Neolewinella antarctica</name>
    <dbReference type="NCBI Taxonomy" id="442734"/>
    <lineage>
        <taxon>Bacteria</taxon>
        <taxon>Pseudomonadati</taxon>
        <taxon>Bacteroidota</taxon>
        <taxon>Saprospiria</taxon>
        <taxon>Saprospirales</taxon>
        <taxon>Lewinellaceae</taxon>
        <taxon>Neolewinella</taxon>
    </lineage>
</organism>
<sequence length="327" mass="37438">MLMMQGLRDTPSFVVKHGVASKVFPFIRTALRDRPDFIHVDWLHQYYLRRQTWMTWLTFLPFVLDIFFAKYVLGVNFVWTLHNIHPHNAPTTGIYEWPRLIFAQQAKWIRVFSAETVTKASVALKVSPLKFKVIPEGSYLGYYSDSVSASTSRERMKIAKDEFVLLFLGSIRPYKGIEELIREYGRAKTENWRLLITGISRDQAYTDTLSGLCADDPSITFAPGMVADEDIQYYMHASNVVVLPFRKVENSGSTILAMGFAKPVIAPAIGVLPYRLRAQPELLFDTDVREVLNRLPSYSKVALADMGKRNKQNLADHTWKDFGVAFQ</sequence>
<dbReference type="CDD" id="cd03801">
    <property type="entry name" value="GT4_PimA-like"/>
    <property type="match status" value="1"/>
</dbReference>
<feature type="transmembrane region" description="Helical" evidence="2">
    <location>
        <begin position="56"/>
        <end position="79"/>
    </location>
</feature>
<evidence type="ECO:0000256" key="2">
    <source>
        <dbReference type="SAM" id="Phobius"/>
    </source>
</evidence>
<proteinExistence type="predicted"/>
<protein>
    <submittedName>
        <fullName evidence="4">Glycosyltransferase involved in cell wall biosynthesis</fullName>
    </submittedName>
</protein>
<keyword evidence="2" id="KW-1133">Transmembrane helix</keyword>
<reference evidence="4 5" key="1">
    <citation type="submission" date="2020-03" db="EMBL/GenBank/DDBJ databases">
        <title>Genomic Encyclopedia of Type Strains, Phase IV (KMG-IV): sequencing the most valuable type-strain genomes for metagenomic binning, comparative biology and taxonomic classification.</title>
        <authorList>
            <person name="Goeker M."/>
        </authorList>
    </citation>
    <scope>NUCLEOTIDE SEQUENCE [LARGE SCALE GENOMIC DNA]</scope>
    <source>
        <strain evidence="4 5">DSM 105096</strain>
    </source>
</reference>
<dbReference type="Proteomes" id="UP000770785">
    <property type="component" value="Unassembled WGS sequence"/>
</dbReference>
<keyword evidence="1" id="KW-0808">Transferase</keyword>
<keyword evidence="2" id="KW-0472">Membrane</keyword>
<dbReference type="InterPro" id="IPR001296">
    <property type="entry name" value="Glyco_trans_1"/>
</dbReference>